<evidence type="ECO:0000313" key="3">
    <source>
        <dbReference type="EMBL" id="TPX76967.1"/>
    </source>
</evidence>
<sequence>MPSSQLAMTQQPSKKLVHKPDETGFRNPSKPIAIPNSRVRCTSAMMDSIQPDQQEMPRGVCVKAYHLKPRGYTSLADWLRTPGNVLVTRAGCLPFTHPDTGHEMLLRYKASTWANPFKISQYGLAKSLELYREHLEQLLARNPVLLREFCKLKDAKEIGCFCGPDVQCHRDILLQVLDSKLHRPRADVK</sequence>
<dbReference type="AlphaFoldDB" id="A0A507FPJ9"/>
<dbReference type="EMBL" id="QEAP01000032">
    <property type="protein sequence ID" value="TPX76967.1"/>
    <property type="molecule type" value="Genomic_DNA"/>
</dbReference>
<dbReference type="Pfam" id="PF14216">
    <property type="entry name" value="DUF4326"/>
    <property type="match status" value="1"/>
</dbReference>
<feature type="compositionally biased region" description="Polar residues" evidence="1">
    <location>
        <begin position="1"/>
        <end position="13"/>
    </location>
</feature>
<accession>A0A507FPJ9</accession>
<dbReference type="InterPro" id="IPR025475">
    <property type="entry name" value="DUF4326"/>
</dbReference>
<dbReference type="OrthoDB" id="2103991at2759"/>
<dbReference type="Proteomes" id="UP000320333">
    <property type="component" value="Unassembled WGS sequence"/>
</dbReference>
<comment type="caution">
    <text evidence="3">The sequence shown here is derived from an EMBL/GenBank/DDBJ whole genome shotgun (WGS) entry which is preliminary data.</text>
</comment>
<protein>
    <recommendedName>
        <fullName evidence="2">DUF4326 domain-containing protein</fullName>
    </recommendedName>
</protein>
<evidence type="ECO:0000313" key="4">
    <source>
        <dbReference type="Proteomes" id="UP000320333"/>
    </source>
</evidence>
<evidence type="ECO:0000259" key="2">
    <source>
        <dbReference type="Pfam" id="PF14216"/>
    </source>
</evidence>
<reference evidence="3 4" key="1">
    <citation type="journal article" date="2019" name="Sci. Rep.">
        <title>Comparative genomics of chytrid fungi reveal insights into the obligate biotrophic and pathogenic lifestyle of Synchytrium endobioticum.</title>
        <authorList>
            <person name="van de Vossenberg B.T.L.H."/>
            <person name="Warris S."/>
            <person name="Nguyen H.D.T."/>
            <person name="van Gent-Pelzer M.P.E."/>
            <person name="Joly D.L."/>
            <person name="van de Geest H.C."/>
            <person name="Bonants P.J.M."/>
            <person name="Smith D.S."/>
            <person name="Levesque C.A."/>
            <person name="van der Lee T.A.J."/>
        </authorList>
    </citation>
    <scope>NUCLEOTIDE SEQUENCE [LARGE SCALE GENOMIC DNA]</scope>
    <source>
        <strain evidence="3 4">CBS 675.73</strain>
    </source>
</reference>
<gene>
    <name evidence="3" type="ORF">CcCBS67573_g01767</name>
</gene>
<organism evidence="3 4">
    <name type="scientific">Chytriomyces confervae</name>
    <dbReference type="NCBI Taxonomy" id="246404"/>
    <lineage>
        <taxon>Eukaryota</taxon>
        <taxon>Fungi</taxon>
        <taxon>Fungi incertae sedis</taxon>
        <taxon>Chytridiomycota</taxon>
        <taxon>Chytridiomycota incertae sedis</taxon>
        <taxon>Chytridiomycetes</taxon>
        <taxon>Chytridiales</taxon>
        <taxon>Chytriomycetaceae</taxon>
        <taxon>Chytriomyces</taxon>
    </lineage>
</organism>
<keyword evidence="4" id="KW-1185">Reference proteome</keyword>
<evidence type="ECO:0000256" key="1">
    <source>
        <dbReference type="SAM" id="MobiDB-lite"/>
    </source>
</evidence>
<name>A0A507FPJ9_9FUNG</name>
<proteinExistence type="predicted"/>
<feature type="region of interest" description="Disordered" evidence="1">
    <location>
        <begin position="1"/>
        <end position="31"/>
    </location>
</feature>
<feature type="domain" description="DUF4326" evidence="2">
    <location>
        <begin position="77"/>
        <end position="175"/>
    </location>
</feature>